<dbReference type="Gene3D" id="3.20.20.70">
    <property type="entry name" value="Aldolase class I"/>
    <property type="match status" value="1"/>
</dbReference>
<accession>A0A378TQV4</accession>
<name>A0A378TQV4_9MYCO</name>
<dbReference type="GO" id="GO:0005886">
    <property type="term" value="C:plasma membrane"/>
    <property type="evidence" value="ECO:0007669"/>
    <property type="project" value="TreeGrafter"/>
</dbReference>
<gene>
    <name evidence="2" type="primary">kbaZ</name>
    <name evidence="2" type="ORF">NCTC10821_05589</name>
</gene>
<keyword evidence="3" id="KW-1185">Reference proteome</keyword>
<protein>
    <submittedName>
        <fullName evidence="2">D-tagatose-bisphosphate aldolase non-catalytic subunit</fullName>
    </submittedName>
</protein>
<organism evidence="2 3">
    <name type="scientific">Mycolicibacterium tokaiense</name>
    <dbReference type="NCBI Taxonomy" id="39695"/>
    <lineage>
        <taxon>Bacteria</taxon>
        <taxon>Bacillati</taxon>
        <taxon>Actinomycetota</taxon>
        <taxon>Actinomycetes</taxon>
        <taxon>Mycobacteriales</taxon>
        <taxon>Mycobacteriaceae</taxon>
        <taxon>Mycolicibacterium</taxon>
    </lineage>
</organism>
<dbReference type="PANTHER" id="PTHR32502">
    <property type="entry name" value="N-ACETYLGALACTOSAMINE PERMEASE II COMPONENT-RELATED"/>
    <property type="match status" value="1"/>
</dbReference>
<evidence type="ECO:0000313" key="3">
    <source>
        <dbReference type="Proteomes" id="UP000254978"/>
    </source>
</evidence>
<dbReference type="SUPFAM" id="SSF51569">
    <property type="entry name" value="Aldolase"/>
    <property type="match status" value="1"/>
</dbReference>
<dbReference type="PANTHER" id="PTHR32502:SF2">
    <property type="entry name" value="D-TAGATOSE-1,6-BISPHOSPHATE ALDOLASE SUBUNIT KBAZ"/>
    <property type="match status" value="1"/>
</dbReference>
<dbReference type="AlphaFoldDB" id="A0A378TQV4"/>
<dbReference type="InterPro" id="IPR012062">
    <property type="entry name" value="GatZ/KbaZ-like"/>
</dbReference>
<dbReference type="InterPro" id="IPR013785">
    <property type="entry name" value="Aldolase_TIM"/>
</dbReference>
<dbReference type="InterPro" id="IPR050303">
    <property type="entry name" value="GatZ_KbaZ_carbometab"/>
</dbReference>
<dbReference type="GO" id="GO:0009401">
    <property type="term" value="P:phosphoenolpyruvate-dependent sugar phosphotransferase system"/>
    <property type="evidence" value="ECO:0007669"/>
    <property type="project" value="TreeGrafter"/>
</dbReference>
<dbReference type="Proteomes" id="UP000254978">
    <property type="component" value="Unassembled WGS sequence"/>
</dbReference>
<dbReference type="EMBL" id="UGQT01000001">
    <property type="protein sequence ID" value="STZ62026.1"/>
    <property type="molecule type" value="Genomic_DNA"/>
</dbReference>
<evidence type="ECO:0000256" key="1">
    <source>
        <dbReference type="ARBA" id="ARBA00005007"/>
    </source>
</evidence>
<dbReference type="PIRSF" id="PIRSF009264">
    <property type="entry name" value="TagBP_ald_AgaZ"/>
    <property type="match status" value="1"/>
</dbReference>
<sequence>MSPTSLMNPLLQTIHRHKAGEPVGVYSVCSAHPTVVEAAIDQAAADGSYLLIEATSNQVDQFGGYTGLRPADFRDRVLDIADRRGFARGQVVFGGDHLGPNRWQGEPAEDAMAKAEDLIAAYVEAGYTKIHLDCSMSCADDPDTLTDETVAQRSARLLRVAESTAHRAGLPGPVYVIGTEVPVPGGAHETLHGLTPTPAAHARRTLAAHRSAFAEVGHDDVWPRVIALVVQPGVEFDHLAVVDYQHSATAELRHVLDDQDNLVFEAHSTDYQRPAQLRELVEDHWAILKVGPGLTFAMREALFALADIESELVPATRRSNLVEVVERQMLADPTYWRGYYHGDPLTQRTARRYSYSDRLRYYWPDAEIEAARETLLANLRGTGIPMPLISQYLPSQYDRIRAGDLRPDPQDLVIDRVRDALRPYALACLNTGVAR</sequence>
<dbReference type="GO" id="GO:0005975">
    <property type="term" value="P:carbohydrate metabolic process"/>
    <property type="evidence" value="ECO:0007669"/>
    <property type="project" value="InterPro"/>
</dbReference>
<reference evidence="2 3" key="1">
    <citation type="submission" date="2018-06" db="EMBL/GenBank/DDBJ databases">
        <authorList>
            <consortium name="Pathogen Informatics"/>
            <person name="Doyle S."/>
        </authorList>
    </citation>
    <scope>NUCLEOTIDE SEQUENCE [LARGE SCALE GENOMIC DNA]</scope>
    <source>
        <strain evidence="2 3">NCTC10821</strain>
    </source>
</reference>
<dbReference type="Pfam" id="PF08013">
    <property type="entry name" value="GatZ_KbaZ-like"/>
    <property type="match status" value="1"/>
</dbReference>
<dbReference type="RefSeq" id="WP_170314365.1">
    <property type="nucleotide sequence ID" value="NZ_AP022600.1"/>
</dbReference>
<dbReference type="Gene3D" id="1.10.400.20">
    <property type="entry name" value="putative tagatose 6-phosphate kinase domain like"/>
    <property type="match status" value="1"/>
</dbReference>
<comment type="pathway">
    <text evidence="1">Carbohydrate metabolism.</text>
</comment>
<evidence type="ECO:0000313" key="2">
    <source>
        <dbReference type="EMBL" id="STZ62026.1"/>
    </source>
</evidence>
<proteinExistence type="predicted"/>
<dbReference type="NCBIfam" id="TIGR02810">
    <property type="entry name" value="agaZ_gatZ"/>
    <property type="match status" value="1"/>
</dbReference>